<dbReference type="RefSeq" id="WP_290141396.1">
    <property type="nucleotide sequence ID" value="NZ_CP101620.1"/>
</dbReference>
<dbReference type="EC" id="2.4.-.-" evidence="2"/>
<sequence>MINVVHILNTNSYSGAENVVITIINKLKNNINYNMIYLAIEGPIEEILKENDINYYLVDKLNYLTLKKAISNLNPDVIHCHDFTASILAALVTKKIPIISHLHHNPLWIQSRNIKSLAYKYSLKYFDIVLGVSSSIFDEYKYNNKIRNYKVISNPVDLTQIKPEKIEKENDFDIIF</sequence>
<dbReference type="Gene3D" id="3.40.50.2000">
    <property type="entry name" value="Glycogen Phosphorylase B"/>
    <property type="match status" value="1"/>
</dbReference>
<evidence type="ECO:0000313" key="3">
    <source>
        <dbReference type="Proteomes" id="UP001060112"/>
    </source>
</evidence>
<evidence type="ECO:0000259" key="1">
    <source>
        <dbReference type="Pfam" id="PF13439"/>
    </source>
</evidence>
<accession>A0ABY5I6I1</accession>
<dbReference type="SUPFAM" id="SSF53756">
    <property type="entry name" value="UDP-Glycosyltransferase/glycogen phosphorylase"/>
    <property type="match status" value="1"/>
</dbReference>
<gene>
    <name evidence="2" type="ORF">NMU03_03905</name>
</gene>
<dbReference type="InterPro" id="IPR028098">
    <property type="entry name" value="Glyco_trans_4-like_N"/>
</dbReference>
<name>A0ABY5I6I1_9FIRM</name>
<protein>
    <submittedName>
        <fullName evidence="2">Glycosyltransferase</fullName>
        <ecNumber evidence="2">2.4.-.-</ecNumber>
    </submittedName>
</protein>
<dbReference type="Pfam" id="PF13439">
    <property type="entry name" value="Glyco_transf_4"/>
    <property type="match status" value="1"/>
</dbReference>
<reference evidence="2" key="1">
    <citation type="submission" date="2022-07" db="EMBL/GenBank/DDBJ databases">
        <title>Faecal culturing of patients with breast cancer.</title>
        <authorList>
            <person name="Teng N.M.Y."/>
            <person name="Kiu R."/>
            <person name="Evans R."/>
            <person name="Baker D.J."/>
            <person name="Zenner C."/>
            <person name="Robinson S.D."/>
            <person name="Hall L.J."/>
        </authorList>
    </citation>
    <scope>NUCLEOTIDE SEQUENCE</scope>
    <source>
        <strain evidence="2">LH1062</strain>
    </source>
</reference>
<keyword evidence="2" id="KW-0328">Glycosyltransferase</keyword>
<evidence type="ECO:0000313" key="2">
    <source>
        <dbReference type="EMBL" id="UTY39959.1"/>
    </source>
</evidence>
<dbReference type="EMBL" id="CP101620">
    <property type="protein sequence ID" value="UTY39959.1"/>
    <property type="molecule type" value="Genomic_DNA"/>
</dbReference>
<feature type="domain" description="Glycosyltransferase subfamily 4-like N-terminal" evidence="1">
    <location>
        <begin position="15"/>
        <end position="159"/>
    </location>
</feature>
<dbReference type="GO" id="GO:0016757">
    <property type="term" value="F:glycosyltransferase activity"/>
    <property type="evidence" value="ECO:0007669"/>
    <property type="project" value="UniProtKB-KW"/>
</dbReference>
<organism evidence="2 3">
    <name type="scientific">Allocoprobacillus halotolerans</name>
    <dbReference type="NCBI Taxonomy" id="2944914"/>
    <lineage>
        <taxon>Bacteria</taxon>
        <taxon>Bacillati</taxon>
        <taxon>Bacillota</taxon>
        <taxon>Erysipelotrichia</taxon>
        <taxon>Erysipelotrichales</taxon>
        <taxon>Erysipelotrichaceae</taxon>
        <taxon>Allocoprobacillus</taxon>
    </lineage>
</organism>
<keyword evidence="3" id="KW-1185">Reference proteome</keyword>
<keyword evidence="2" id="KW-0808">Transferase</keyword>
<dbReference type="Proteomes" id="UP001060112">
    <property type="component" value="Chromosome"/>
</dbReference>
<proteinExistence type="predicted"/>